<sequence length="167" mass="18975">MTVEKWCSPVTNKTIAQMTQVDRETLCFSAFARMRTRNHFKRQNLHDHGEEEALQKKRIKLLYTSPVFNRVGLSPACLSFDYLLCHSKVRNQTNSLQVGTWRSTIFGSLAAIAIDRYQHVVHHFESLKSTKGSRTPLVLMVWLYAALTSFPLAIGVKNVPVVSIPEA</sequence>
<dbReference type="Gene3D" id="1.20.1070.10">
    <property type="entry name" value="Rhodopsin 7-helix transmembrane proteins"/>
    <property type="match status" value="1"/>
</dbReference>
<evidence type="ECO:0000313" key="6">
    <source>
        <dbReference type="EMBL" id="RMX40639.1"/>
    </source>
</evidence>
<name>A0A3M6TH42_POCDA</name>
<dbReference type="AlphaFoldDB" id="A0A3M6TH42"/>
<proteinExistence type="predicted"/>
<evidence type="ECO:0000256" key="5">
    <source>
        <dbReference type="SAM" id="Phobius"/>
    </source>
</evidence>
<evidence type="ECO:0000256" key="1">
    <source>
        <dbReference type="ARBA" id="ARBA00004370"/>
    </source>
</evidence>
<accession>A0A3M6TH42</accession>
<dbReference type="SUPFAM" id="SSF81321">
    <property type="entry name" value="Family A G protein-coupled receptor-like"/>
    <property type="match status" value="1"/>
</dbReference>
<evidence type="ECO:0000256" key="2">
    <source>
        <dbReference type="ARBA" id="ARBA00022692"/>
    </source>
</evidence>
<dbReference type="Pfam" id="PF00001">
    <property type="entry name" value="7tm_1"/>
    <property type="match status" value="1"/>
</dbReference>
<feature type="transmembrane region" description="Helical" evidence="5">
    <location>
        <begin position="137"/>
        <end position="156"/>
    </location>
</feature>
<evidence type="ECO:0008006" key="8">
    <source>
        <dbReference type="Google" id="ProtNLM"/>
    </source>
</evidence>
<dbReference type="Proteomes" id="UP000275408">
    <property type="component" value="Unassembled WGS sequence"/>
</dbReference>
<protein>
    <recommendedName>
        <fullName evidence="8">G-protein coupled receptors family 1 profile domain-containing protein</fullName>
    </recommendedName>
</protein>
<keyword evidence="4 5" id="KW-0472">Membrane</keyword>
<keyword evidence="7" id="KW-1185">Reference proteome</keyword>
<keyword evidence="2 5" id="KW-0812">Transmembrane</keyword>
<evidence type="ECO:0000313" key="7">
    <source>
        <dbReference type="Proteomes" id="UP000275408"/>
    </source>
</evidence>
<reference evidence="6 7" key="1">
    <citation type="journal article" date="2018" name="Sci. Rep.">
        <title>Comparative analysis of the Pocillopora damicornis genome highlights role of immune system in coral evolution.</title>
        <authorList>
            <person name="Cunning R."/>
            <person name="Bay R.A."/>
            <person name="Gillette P."/>
            <person name="Baker A.C."/>
            <person name="Traylor-Knowles N."/>
        </authorList>
    </citation>
    <scope>NUCLEOTIDE SEQUENCE [LARGE SCALE GENOMIC DNA]</scope>
    <source>
        <strain evidence="6">RSMAS</strain>
        <tissue evidence="6">Whole animal</tissue>
    </source>
</reference>
<gene>
    <name evidence="6" type="ORF">pdam_00009898</name>
</gene>
<dbReference type="EMBL" id="RCHS01003600">
    <property type="protein sequence ID" value="RMX40639.1"/>
    <property type="molecule type" value="Genomic_DNA"/>
</dbReference>
<dbReference type="GO" id="GO:0004930">
    <property type="term" value="F:G protein-coupled receptor activity"/>
    <property type="evidence" value="ECO:0007669"/>
    <property type="project" value="InterPro"/>
</dbReference>
<evidence type="ECO:0000256" key="4">
    <source>
        <dbReference type="ARBA" id="ARBA00023136"/>
    </source>
</evidence>
<comment type="subcellular location">
    <subcellularLocation>
        <location evidence="1">Membrane</location>
    </subcellularLocation>
</comment>
<organism evidence="6 7">
    <name type="scientific">Pocillopora damicornis</name>
    <name type="common">Cauliflower coral</name>
    <name type="synonym">Millepora damicornis</name>
    <dbReference type="NCBI Taxonomy" id="46731"/>
    <lineage>
        <taxon>Eukaryota</taxon>
        <taxon>Metazoa</taxon>
        <taxon>Cnidaria</taxon>
        <taxon>Anthozoa</taxon>
        <taxon>Hexacorallia</taxon>
        <taxon>Scleractinia</taxon>
        <taxon>Astrocoeniina</taxon>
        <taxon>Pocilloporidae</taxon>
        <taxon>Pocillopora</taxon>
    </lineage>
</organism>
<dbReference type="GO" id="GO:0016020">
    <property type="term" value="C:membrane"/>
    <property type="evidence" value="ECO:0007669"/>
    <property type="project" value="UniProtKB-SubCell"/>
</dbReference>
<evidence type="ECO:0000256" key="3">
    <source>
        <dbReference type="ARBA" id="ARBA00022989"/>
    </source>
</evidence>
<keyword evidence="3 5" id="KW-1133">Transmembrane helix</keyword>
<comment type="caution">
    <text evidence="6">The sequence shown here is derived from an EMBL/GenBank/DDBJ whole genome shotgun (WGS) entry which is preliminary data.</text>
</comment>
<dbReference type="InterPro" id="IPR000276">
    <property type="entry name" value="GPCR_Rhodpsn"/>
</dbReference>